<dbReference type="RefSeq" id="WP_242779014.1">
    <property type="nucleotide sequence ID" value="NZ_JALDAY010000024.1"/>
</dbReference>
<keyword evidence="2" id="KW-1185">Reference proteome</keyword>
<comment type="caution">
    <text evidence="1">The sequence shown here is derived from an EMBL/GenBank/DDBJ whole genome shotgun (WGS) entry which is preliminary data.</text>
</comment>
<evidence type="ECO:0000313" key="1">
    <source>
        <dbReference type="EMBL" id="MCI3279209.1"/>
    </source>
</evidence>
<name>A0ABS9YQJ1_9ACTN</name>
<dbReference type="EMBL" id="JALDAY010000024">
    <property type="protein sequence ID" value="MCI3279209.1"/>
    <property type="molecule type" value="Genomic_DNA"/>
</dbReference>
<dbReference type="Proteomes" id="UP001165269">
    <property type="component" value="Unassembled WGS sequence"/>
</dbReference>
<organism evidence="1 2">
    <name type="scientific">Streptomyces cylindrosporus</name>
    <dbReference type="NCBI Taxonomy" id="2927583"/>
    <lineage>
        <taxon>Bacteria</taxon>
        <taxon>Bacillati</taxon>
        <taxon>Actinomycetota</taxon>
        <taxon>Actinomycetes</taxon>
        <taxon>Kitasatosporales</taxon>
        <taxon>Streptomycetaceae</taxon>
        <taxon>Streptomyces</taxon>
    </lineage>
</organism>
<reference evidence="1" key="1">
    <citation type="submission" date="2022-03" db="EMBL/GenBank/DDBJ databases">
        <title>Streptomyces 7R015 and 7R016 isolated from Barleria lupulina in Thailand.</title>
        <authorList>
            <person name="Kanchanasin P."/>
            <person name="Phongsopitanun W."/>
            <person name="Tanasupawat S."/>
        </authorList>
    </citation>
    <scope>NUCLEOTIDE SEQUENCE</scope>
    <source>
        <strain evidence="1">7R015</strain>
    </source>
</reference>
<evidence type="ECO:0000313" key="2">
    <source>
        <dbReference type="Proteomes" id="UP001165269"/>
    </source>
</evidence>
<gene>
    <name evidence="1" type="ORF">MQP27_49910</name>
</gene>
<protein>
    <submittedName>
        <fullName evidence="1">Uncharacterized protein</fullName>
    </submittedName>
</protein>
<proteinExistence type="predicted"/>
<sequence>MLTKPDEGTFNKLTVKVNGGPNEDAMDSFPVPFVFDAFAIDNLTDQDVDEIVQVVVDRIIAEHPDYVVYVDKSWSGGTHSDPRNTVYTPPAP</sequence>
<accession>A0ABS9YQJ1</accession>